<dbReference type="InterPro" id="IPR015424">
    <property type="entry name" value="PyrdxlP-dep_Trfase"/>
</dbReference>
<evidence type="ECO:0000313" key="8">
    <source>
        <dbReference type="Proteomes" id="UP001165427"/>
    </source>
</evidence>
<dbReference type="InterPro" id="IPR004839">
    <property type="entry name" value="Aminotransferase_I/II_large"/>
</dbReference>
<dbReference type="PANTHER" id="PTHR43807">
    <property type="entry name" value="FI04487P"/>
    <property type="match status" value="1"/>
</dbReference>
<keyword evidence="4" id="KW-0808">Transferase</keyword>
<comment type="similarity">
    <text evidence="2">Belongs to the class-I pyridoxal-phosphate-dependent aminotransferase family.</text>
</comment>
<dbReference type="Pfam" id="PF00155">
    <property type="entry name" value="Aminotran_1_2"/>
    <property type="match status" value="1"/>
</dbReference>
<evidence type="ECO:0000256" key="3">
    <source>
        <dbReference type="ARBA" id="ARBA00022576"/>
    </source>
</evidence>
<keyword evidence="5" id="KW-0663">Pyridoxal phosphate</keyword>
<comment type="cofactor">
    <cofactor evidence="1">
        <name>pyridoxal 5'-phosphate</name>
        <dbReference type="ChEBI" id="CHEBI:597326"/>
    </cofactor>
</comment>
<reference evidence="7" key="1">
    <citation type="submission" date="2022-04" db="EMBL/GenBank/DDBJ databases">
        <title>Desulfatitalea alkaliphila sp. nov., a novel anaerobic sulfate-reducing bacterium isolated from terrestrial mud volcano, Taman Peninsula, Russia.</title>
        <authorList>
            <person name="Khomyakova M.A."/>
            <person name="Merkel A.Y."/>
            <person name="Slobodkin A.I."/>
        </authorList>
    </citation>
    <scope>NUCLEOTIDE SEQUENCE</scope>
    <source>
        <strain evidence="7">M08but</strain>
    </source>
</reference>
<comment type="caution">
    <text evidence="7">The sequence shown here is derived from an EMBL/GenBank/DDBJ whole genome shotgun (WGS) entry which is preliminary data.</text>
</comment>
<dbReference type="Gene3D" id="3.40.640.10">
    <property type="entry name" value="Type I PLP-dependent aspartate aminotransferase-like (Major domain)"/>
    <property type="match status" value="1"/>
</dbReference>
<evidence type="ECO:0000313" key="7">
    <source>
        <dbReference type="EMBL" id="MCJ8501569.1"/>
    </source>
</evidence>
<dbReference type="RefSeq" id="WP_246909616.1">
    <property type="nucleotide sequence ID" value="NZ_JALJRB010000015.1"/>
</dbReference>
<keyword evidence="8" id="KW-1185">Reference proteome</keyword>
<dbReference type="FunFam" id="3.40.640.10:FF:000033">
    <property type="entry name" value="Aspartate aminotransferase"/>
    <property type="match status" value="1"/>
</dbReference>
<organism evidence="7 8">
    <name type="scientific">Desulfatitalea alkaliphila</name>
    <dbReference type="NCBI Taxonomy" id="2929485"/>
    <lineage>
        <taxon>Bacteria</taxon>
        <taxon>Pseudomonadati</taxon>
        <taxon>Thermodesulfobacteriota</taxon>
        <taxon>Desulfobacteria</taxon>
        <taxon>Desulfobacterales</taxon>
        <taxon>Desulfosarcinaceae</taxon>
        <taxon>Desulfatitalea</taxon>
    </lineage>
</organism>
<dbReference type="GO" id="GO:0016212">
    <property type="term" value="F:kynurenine-oxoglutarate transaminase activity"/>
    <property type="evidence" value="ECO:0007669"/>
    <property type="project" value="TreeGrafter"/>
</dbReference>
<evidence type="ECO:0000256" key="1">
    <source>
        <dbReference type="ARBA" id="ARBA00001933"/>
    </source>
</evidence>
<dbReference type="InterPro" id="IPR015421">
    <property type="entry name" value="PyrdxlP-dep_Trfase_major"/>
</dbReference>
<keyword evidence="3 7" id="KW-0032">Aminotransferase</keyword>
<protein>
    <submittedName>
        <fullName evidence="7">Pyridoxal phosphate-dependent aminotransferase</fullName>
    </submittedName>
</protein>
<feature type="domain" description="Aminotransferase class I/classII large" evidence="6">
    <location>
        <begin position="28"/>
        <end position="376"/>
    </location>
</feature>
<dbReference type="CDD" id="cd00609">
    <property type="entry name" value="AAT_like"/>
    <property type="match status" value="1"/>
</dbReference>
<dbReference type="NCBIfam" id="NF006569">
    <property type="entry name" value="PRK09082.1"/>
    <property type="match status" value="1"/>
</dbReference>
<sequence length="380" mass="42029">MRIQSKLPDVGTTIFTVMSQLAAEHGAINLSQGFPDFDAPAGLVARVHHHMSQGMNQYAPMQGVPRLRESIARKTADLYQARVDPETEITVTAGATEALYAAITAVVQPGDEVIVLEPAYDSYVPAIQLSGGVPRFVPLTFPDYRVDWNRVRDTLNGRTRMIILNSPHNPSGTVLDEADMAALTALCADSDLLILSDEVYEHIIFDGRPHQSMLRHPALAARSFVVSSFGKTYHTTGWKTGYCIAPAPLSAEFRKIHQFLTFTANTPVQLAYADYMEDQAHYAALARFYQAKRDLFRELIGPSRFKPLPCAGTYFQVLDYSAITDAPDTAFARRLTTETGVAAIPPSVFHHDGQDHKALRFCFAKQDQTLARAAEILCRL</sequence>
<evidence type="ECO:0000259" key="6">
    <source>
        <dbReference type="Pfam" id="PF00155"/>
    </source>
</evidence>
<name>A0AA41UJT7_9BACT</name>
<proteinExistence type="inferred from homology"/>
<dbReference type="InterPro" id="IPR015422">
    <property type="entry name" value="PyrdxlP-dep_Trfase_small"/>
</dbReference>
<dbReference type="Proteomes" id="UP001165427">
    <property type="component" value="Unassembled WGS sequence"/>
</dbReference>
<dbReference type="SUPFAM" id="SSF53383">
    <property type="entry name" value="PLP-dependent transferases"/>
    <property type="match status" value="1"/>
</dbReference>
<dbReference type="PANTHER" id="PTHR43807:SF20">
    <property type="entry name" value="FI04487P"/>
    <property type="match status" value="1"/>
</dbReference>
<evidence type="ECO:0000256" key="4">
    <source>
        <dbReference type="ARBA" id="ARBA00022679"/>
    </source>
</evidence>
<dbReference type="AlphaFoldDB" id="A0AA41UJT7"/>
<evidence type="ECO:0000256" key="2">
    <source>
        <dbReference type="ARBA" id="ARBA00007441"/>
    </source>
</evidence>
<dbReference type="EMBL" id="JALJRB010000015">
    <property type="protein sequence ID" value="MCJ8501569.1"/>
    <property type="molecule type" value="Genomic_DNA"/>
</dbReference>
<accession>A0AA41UJT7</accession>
<dbReference type="Gene3D" id="3.90.1150.10">
    <property type="entry name" value="Aspartate Aminotransferase, domain 1"/>
    <property type="match status" value="1"/>
</dbReference>
<dbReference type="GO" id="GO:0005737">
    <property type="term" value="C:cytoplasm"/>
    <property type="evidence" value="ECO:0007669"/>
    <property type="project" value="TreeGrafter"/>
</dbReference>
<gene>
    <name evidence="7" type="ORF">MRX98_13385</name>
</gene>
<dbReference type="GO" id="GO:0030170">
    <property type="term" value="F:pyridoxal phosphate binding"/>
    <property type="evidence" value="ECO:0007669"/>
    <property type="project" value="InterPro"/>
</dbReference>
<dbReference type="InterPro" id="IPR051326">
    <property type="entry name" value="Kynurenine-oxoglutarate_AT"/>
</dbReference>
<dbReference type="NCBIfam" id="NF009079">
    <property type="entry name" value="PRK12414.1"/>
    <property type="match status" value="1"/>
</dbReference>
<evidence type="ECO:0000256" key="5">
    <source>
        <dbReference type="ARBA" id="ARBA00022898"/>
    </source>
</evidence>